<dbReference type="EMBL" id="GBXM01096807">
    <property type="protein sequence ID" value="JAH11770.1"/>
    <property type="molecule type" value="Transcribed_RNA"/>
</dbReference>
<accession>A0A0E9Q630</accession>
<dbReference type="AlphaFoldDB" id="A0A0E9Q630"/>
<name>A0A0E9Q630_ANGAN</name>
<keyword evidence="1" id="KW-0812">Transmembrane</keyword>
<keyword evidence="1" id="KW-1133">Transmembrane helix</keyword>
<reference evidence="2" key="2">
    <citation type="journal article" date="2015" name="Fish Shellfish Immunol.">
        <title>Early steps in the European eel (Anguilla anguilla)-Vibrio vulnificus interaction in the gills: Role of the RtxA13 toxin.</title>
        <authorList>
            <person name="Callol A."/>
            <person name="Pajuelo D."/>
            <person name="Ebbesson L."/>
            <person name="Teles M."/>
            <person name="MacKenzie S."/>
            <person name="Amaro C."/>
        </authorList>
    </citation>
    <scope>NUCLEOTIDE SEQUENCE</scope>
</reference>
<organism evidence="2">
    <name type="scientific">Anguilla anguilla</name>
    <name type="common">European freshwater eel</name>
    <name type="synonym">Muraena anguilla</name>
    <dbReference type="NCBI Taxonomy" id="7936"/>
    <lineage>
        <taxon>Eukaryota</taxon>
        <taxon>Metazoa</taxon>
        <taxon>Chordata</taxon>
        <taxon>Craniata</taxon>
        <taxon>Vertebrata</taxon>
        <taxon>Euteleostomi</taxon>
        <taxon>Actinopterygii</taxon>
        <taxon>Neopterygii</taxon>
        <taxon>Teleostei</taxon>
        <taxon>Anguilliformes</taxon>
        <taxon>Anguillidae</taxon>
        <taxon>Anguilla</taxon>
    </lineage>
</organism>
<reference evidence="2" key="1">
    <citation type="submission" date="2014-11" db="EMBL/GenBank/DDBJ databases">
        <authorList>
            <person name="Amaro Gonzalez C."/>
        </authorList>
    </citation>
    <scope>NUCLEOTIDE SEQUENCE</scope>
</reference>
<keyword evidence="1" id="KW-0472">Membrane</keyword>
<evidence type="ECO:0000256" key="1">
    <source>
        <dbReference type="SAM" id="Phobius"/>
    </source>
</evidence>
<evidence type="ECO:0000313" key="2">
    <source>
        <dbReference type="EMBL" id="JAH11770.1"/>
    </source>
</evidence>
<feature type="transmembrane region" description="Helical" evidence="1">
    <location>
        <begin position="27"/>
        <end position="50"/>
    </location>
</feature>
<proteinExistence type="predicted"/>
<protein>
    <submittedName>
        <fullName evidence="2">Uncharacterized protein</fullName>
    </submittedName>
</protein>
<sequence length="53" mass="6320">MVFHWETSKTYIECATTGTPTFGHLLFYFYFLFVNVLVHFFQLISMMFILSSL</sequence>